<feature type="compositionally biased region" description="Low complexity" evidence="1">
    <location>
        <begin position="7"/>
        <end position="20"/>
    </location>
</feature>
<sequence>MVHSPEEQLLSLSPAPSSRRSSSHVTQEALANLYDDGSDRQESQAGPSSIVTTHAINAMYTPFMECPYVTHDLYIPLPTMIRGYITLPENKCTHLPYPLRKRQPESKRLERTFHPMFDQESHITQKDSCLFRRSTKRHSLASGQIERLVNARRGASNQVHQPKSQQHKSDSAALWPLVKTSPPPPPPPPPPNNGASRITFDTTNNRHMSPAASPPRHPFEK</sequence>
<dbReference type="EMBL" id="LK023344">
    <property type="protein sequence ID" value="CDS10903.1"/>
    <property type="molecule type" value="Genomic_DNA"/>
</dbReference>
<feature type="compositionally biased region" description="Polar residues" evidence="1">
    <location>
        <begin position="155"/>
        <end position="164"/>
    </location>
</feature>
<evidence type="ECO:0000313" key="2">
    <source>
        <dbReference type="EMBL" id="CDS10903.1"/>
    </source>
</evidence>
<proteinExistence type="predicted"/>
<dbReference type="OrthoDB" id="2260937at2759"/>
<protein>
    <submittedName>
        <fullName evidence="2">Uncharacterized protein</fullName>
    </submittedName>
</protein>
<feature type="region of interest" description="Disordered" evidence="1">
    <location>
        <begin position="1"/>
        <end position="27"/>
    </location>
</feature>
<organism evidence="2">
    <name type="scientific">Lichtheimia ramosa</name>
    <dbReference type="NCBI Taxonomy" id="688394"/>
    <lineage>
        <taxon>Eukaryota</taxon>
        <taxon>Fungi</taxon>
        <taxon>Fungi incertae sedis</taxon>
        <taxon>Mucoromycota</taxon>
        <taxon>Mucoromycotina</taxon>
        <taxon>Mucoromycetes</taxon>
        <taxon>Mucorales</taxon>
        <taxon>Lichtheimiaceae</taxon>
        <taxon>Lichtheimia</taxon>
    </lineage>
</organism>
<gene>
    <name evidence="2" type="ORF">LRAMOSA11389</name>
</gene>
<feature type="compositionally biased region" description="Pro residues" evidence="1">
    <location>
        <begin position="181"/>
        <end position="192"/>
    </location>
</feature>
<evidence type="ECO:0000256" key="1">
    <source>
        <dbReference type="SAM" id="MobiDB-lite"/>
    </source>
</evidence>
<feature type="region of interest" description="Disordered" evidence="1">
    <location>
        <begin position="153"/>
        <end position="221"/>
    </location>
</feature>
<name>A0A077WV44_9FUNG</name>
<feature type="compositionally biased region" description="Pro residues" evidence="1">
    <location>
        <begin position="212"/>
        <end position="221"/>
    </location>
</feature>
<accession>A0A077WV44</accession>
<dbReference type="AlphaFoldDB" id="A0A077WV44"/>
<reference evidence="2" key="1">
    <citation type="journal article" date="2014" name="Genome Announc.">
        <title>De novo whole-genome sequence and genome annotation of Lichtheimia ramosa.</title>
        <authorList>
            <person name="Linde J."/>
            <person name="Schwartze V."/>
            <person name="Binder U."/>
            <person name="Lass-Florl C."/>
            <person name="Voigt K."/>
            <person name="Horn F."/>
        </authorList>
    </citation>
    <scope>NUCLEOTIDE SEQUENCE</scope>
    <source>
        <strain evidence="2">JMRC FSU:6197</strain>
    </source>
</reference>
<feature type="compositionally biased region" description="Polar residues" evidence="1">
    <location>
        <begin position="193"/>
        <end position="207"/>
    </location>
</feature>